<feature type="domain" description="MYND-type" evidence="6">
    <location>
        <begin position="35"/>
        <end position="87"/>
    </location>
</feature>
<gene>
    <name evidence="7" type="ORF">D9615_003256</name>
</gene>
<feature type="signal peptide" evidence="5">
    <location>
        <begin position="1"/>
        <end position="24"/>
    </location>
</feature>
<dbReference type="OrthoDB" id="432970at2759"/>
<dbReference type="GO" id="GO:0008270">
    <property type="term" value="F:zinc ion binding"/>
    <property type="evidence" value="ECO:0007669"/>
    <property type="project" value="UniProtKB-KW"/>
</dbReference>
<evidence type="ECO:0000313" key="7">
    <source>
        <dbReference type="EMBL" id="KAF5384280.1"/>
    </source>
</evidence>
<accession>A0A8H5HJ61</accession>
<dbReference type="PANTHER" id="PTHR47570:SF1">
    <property type="entry name" value="ZINC ION BINDING PROTEIN"/>
    <property type="match status" value="1"/>
</dbReference>
<feature type="chain" id="PRO_5034183495" description="MYND-type domain-containing protein" evidence="5">
    <location>
        <begin position="25"/>
        <end position="459"/>
    </location>
</feature>
<evidence type="ECO:0000256" key="2">
    <source>
        <dbReference type="ARBA" id="ARBA00022771"/>
    </source>
</evidence>
<dbReference type="Gene3D" id="6.10.140.2220">
    <property type="match status" value="1"/>
</dbReference>
<dbReference type="Pfam" id="PF01753">
    <property type="entry name" value="zf-MYND"/>
    <property type="match status" value="1"/>
</dbReference>
<reference evidence="7 8" key="1">
    <citation type="journal article" date="2020" name="ISME J.">
        <title>Uncovering the hidden diversity of litter-decomposition mechanisms in mushroom-forming fungi.</title>
        <authorList>
            <person name="Floudas D."/>
            <person name="Bentzer J."/>
            <person name="Ahren D."/>
            <person name="Johansson T."/>
            <person name="Persson P."/>
            <person name="Tunlid A."/>
        </authorList>
    </citation>
    <scope>NUCLEOTIDE SEQUENCE [LARGE SCALE GENOMIC DNA]</scope>
    <source>
        <strain evidence="7 8">CBS 661.87</strain>
    </source>
</reference>
<keyword evidence="5" id="KW-0732">Signal</keyword>
<evidence type="ECO:0000313" key="8">
    <source>
        <dbReference type="Proteomes" id="UP000565441"/>
    </source>
</evidence>
<dbReference type="SUPFAM" id="SSF144232">
    <property type="entry name" value="HIT/MYND zinc finger-like"/>
    <property type="match status" value="1"/>
</dbReference>
<dbReference type="PANTHER" id="PTHR47570">
    <property type="entry name" value="ZINC ION BINDING PROTEIN"/>
    <property type="match status" value="1"/>
</dbReference>
<proteinExistence type="predicted"/>
<organism evidence="7 8">
    <name type="scientific">Tricholomella constricta</name>
    <dbReference type="NCBI Taxonomy" id="117010"/>
    <lineage>
        <taxon>Eukaryota</taxon>
        <taxon>Fungi</taxon>
        <taxon>Dikarya</taxon>
        <taxon>Basidiomycota</taxon>
        <taxon>Agaricomycotina</taxon>
        <taxon>Agaricomycetes</taxon>
        <taxon>Agaricomycetidae</taxon>
        <taxon>Agaricales</taxon>
        <taxon>Tricholomatineae</taxon>
        <taxon>Lyophyllaceae</taxon>
        <taxon>Tricholomella</taxon>
    </lineage>
</organism>
<evidence type="ECO:0000256" key="3">
    <source>
        <dbReference type="ARBA" id="ARBA00022833"/>
    </source>
</evidence>
<keyword evidence="3" id="KW-0862">Zinc</keyword>
<name>A0A8H5HJ61_9AGAR</name>
<evidence type="ECO:0000259" key="6">
    <source>
        <dbReference type="PROSITE" id="PS50865"/>
    </source>
</evidence>
<evidence type="ECO:0000256" key="1">
    <source>
        <dbReference type="ARBA" id="ARBA00022723"/>
    </source>
</evidence>
<dbReference type="InterPro" id="IPR046824">
    <property type="entry name" value="Mss51-like_C"/>
</dbReference>
<dbReference type="Proteomes" id="UP000565441">
    <property type="component" value="Unassembled WGS sequence"/>
</dbReference>
<comment type="caution">
    <text evidence="7">The sequence shown here is derived from an EMBL/GenBank/DDBJ whole genome shotgun (WGS) entry which is preliminary data.</text>
</comment>
<keyword evidence="2 4" id="KW-0863">Zinc-finger</keyword>
<keyword evidence="8" id="KW-1185">Reference proteome</keyword>
<dbReference type="Pfam" id="PF20179">
    <property type="entry name" value="MSS51_C"/>
    <property type="match status" value="1"/>
</dbReference>
<sequence length="459" mass="51155">MATSMHAASHALTIALAVAQFRRGEPVDNTVTPICLACNNFQKPGKKLLQCSACKVALYCDQKCAAMDWKGTRALSGQKHDSHKEVCKEIKAANVRTPEMRAIAKQFPWARQERDGTFGFTIFQAAQGLLGSGREFGWWTRIPCCADASRYVWGFLLLEDEHLREDKGWKLPEEHVPWLDFAFGLATPPKAPPPAEQSWEMYYAWRGLPLQSPAVLLLHWPLSIYRLLHLLGLTSKQSTERRHLTVHLLGIEREIDFLPIFGELALLLPNTDLDLVIFGPGVANLLEKATAYPSCLASRPFVYTYRAPKASGAGTIRIELSRAGAFYDGTNISALRREKPDALLALNAGLATYAEWRPVVLASRALGIPFAVTDYSEASLRSDIRLLFRQLPVLYRTMWPAIELSAAEQERVREMAKAEYPIEMNPFMYPGPRPQAVHAGPNSFNGFTFVVTPGGRVGC</sequence>
<dbReference type="EMBL" id="JAACJP010000005">
    <property type="protein sequence ID" value="KAF5384280.1"/>
    <property type="molecule type" value="Genomic_DNA"/>
</dbReference>
<dbReference type="InterPro" id="IPR002893">
    <property type="entry name" value="Znf_MYND"/>
</dbReference>
<dbReference type="AlphaFoldDB" id="A0A8H5HJ61"/>
<dbReference type="PROSITE" id="PS50865">
    <property type="entry name" value="ZF_MYND_2"/>
    <property type="match status" value="1"/>
</dbReference>
<keyword evidence="1" id="KW-0479">Metal-binding</keyword>
<protein>
    <recommendedName>
        <fullName evidence="6">MYND-type domain-containing protein</fullName>
    </recommendedName>
</protein>
<evidence type="ECO:0000256" key="4">
    <source>
        <dbReference type="PROSITE-ProRule" id="PRU00134"/>
    </source>
</evidence>
<evidence type="ECO:0000256" key="5">
    <source>
        <dbReference type="SAM" id="SignalP"/>
    </source>
</evidence>